<keyword evidence="2" id="KW-0012">Acyltransferase</keyword>
<dbReference type="PANTHER" id="PTHR43420">
    <property type="entry name" value="ACETYLTRANSFERASE"/>
    <property type="match status" value="1"/>
</dbReference>
<dbReference type="GO" id="GO:0016747">
    <property type="term" value="F:acyltransferase activity, transferring groups other than amino-acyl groups"/>
    <property type="evidence" value="ECO:0007669"/>
    <property type="project" value="InterPro"/>
</dbReference>
<dbReference type="InterPro" id="IPR050680">
    <property type="entry name" value="YpeA/RimI_acetyltransf"/>
</dbReference>
<dbReference type="OrthoDB" id="410198at2759"/>
<dbReference type="SUPFAM" id="SSF55729">
    <property type="entry name" value="Acyl-CoA N-acyltransferases (Nat)"/>
    <property type="match status" value="1"/>
</dbReference>
<evidence type="ECO:0000259" key="3">
    <source>
        <dbReference type="PROSITE" id="PS51186"/>
    </source>
</evidence>
<dbReference type="Gene3D" id="3.40.630.30">
    <property type="match status" value="1"/>
</dbReference>
<feature type="domain" description="N-acetyltransferase" evidence="3">
    <location>
        <begin position="32"/>
        <end position="206"/>
    </location>
</feature>
<dbReference type="EMBL" id="KI669459">
    <property type="protein sequence ID" value="OCF61814.1"/>
    <property type="molecule type" value="Genomic_DNA"/>
</dbReference>
<evidence type="ECO:0000256" key="2">
    <source>
        <dbReference type="ARBA" id="ARBA00023315"/>
    </source>
</evidence>
<gene>
    <name evidence="4" type="ORF">L486_01476</name>
</gene>
<dbReference type="Pfam" id="PF00583">
    <property type="entry name" value="Acetyltransf_1"/>
    <property type="match status" value="1"/>
</dbReference>
<sequence>MSAADNFPQTASSYSSNDLRTYPRTRVLTSQLDFKPISPEQTIHLRHKVLWPSISIDDQLIPEYDLEEDTIHLGAFLNPHQLTPSIEAGIEAKDEDQISDLIGVLTLANQRYDDPSIDAPVHIQLHKFAIHPSYQSKGIGRHLLAYAIQIFKTRYHEDRILFHFDARVSQKRFYEKCGMSILDDKTFWKFGKTGNAEGVEYVKMGCII</sequence>
<reference evidence="5" key="2">
    <citation type="submission" date="2013-12" db="EMBL/GenBank/DDBJ databases">
        <title>Evolution of pathogenesis and genome organization in the Tremellales.</title>
        <authorList>
            <person name="Cuomo C."/>
            <person name="Litvintseva A."/>
            <person name="Heitman J."/>
            <person name="Chen Y."/>
            <person name="Sun S."/>
            <person name="Springer D."/>
            <person name="Dromer F."/>
            <person name="Young S."/>
            <person name="Zeng Q."/>
            <person name="Chapman S."/>
            <person name="Gujja S."/>
            <person name="Saif S."/>
            <person name="Birren B."/>
        </authorList>
    </citation>
    <scope>NUCLEOTIDE SEQUENCE [LARGE SCALE GENOMIC DNA]</scope>
    <source>
        <strain evidence="5">CBS 10435</strain>
    </source>
</reference>
<dbReference type="InterPro" id="IPR000182">
    <property type="entry name" value="GNAT_dom"/>
</dbReference>
<dbReference type="Proteomes" id="UP000092583">
    <property type="component" value="Unassembled WGS sequence"/>
</dbReference>
<dbReference type="AlphaFoldDB" id="A0A1B9J2D1"/>
<dbReference type="PROSITE" id="PS51186">
    <property type="entry name" value="GNAT"/>
    <property type="match status" value="1"/>
</dbReference>
<organism evidence="4 5">
    <name type="scientific">Kwoniella mangroviensis CBS 10435</name>
    <dbReference type="NCBI Taxonomy" id="1331196"/>
    <lineage>
        <taxon>Eukaryota</taxon>
        <taxon>Fungi</taxon>
        <taxon>Dikarya</taxon>
        <taxon>Basidiomycota</taxon>
        <taxon>Agaricomycotina</taxon>
        <taxon>Tremellomycetes</taxon>
        <taxon>Tremellales</taxon>
        <taxon>Cryptococcaceae</taxon>
        <taxon>Kwoniella</taxon>
    </lineage>
</organism>
<proteinExistence type="predicted"/>
<protein>
    <recommendedName>
        <fullName evidence="3">N-acetyltransferase domain-containing protein</fullName>
    </recommendedName>
</protein>
<accession>A0A1B9J2D1</accession>
<dbReference type="CDD" id="cd04301">
    <property type="entry name" value="NAT_SF"/>
    <property type="match status" value="1"/>
</dbReference>
<evidence type="ECO:0000256" key="1">
    <source>
        <dbReference type="ARBA" id="ARBA00022679"/>
    </source>
</evidence>
<keyword evidence="1" id="KW-0808">Transferase</keyword>
<evidence type="ECO:0000313" key="4">
    <source>
        <dbReference type="EMBL" id="OCF61814.1"/>
    </source>
</evidence>
<keyword evidence="5" id="KW-1185">Reference proteome</keyword>
<evidence type="ECO:0000313" key="5">
    <source>
        <dbReference type="Proteomes" id="UP000092583"/>
    </source>
</evidence>
<name>A0A1B9J2D1_9TREE</name>
<reference evidence="4 5" key="1">
    <citation type="submission" date="2013-07" db="EMBL/GenBank/DDBJ databases">
        <title>The Genome Sequence of Kwoniella mangroviensis CBS10435.</title>
        <authorList>
            <consortium name="The Broad Institute Genome Sequencing Platform"/>
            <person name="Cuomo C."/>
            <person name="Litvintseva A."/>
            <person name="Chen Y."/>
            <person name="Heitman J."/>
            <person name="Sun S."/>
            <person name="Springer D."/>
            <person name="Dromer F."/>
            <person name="Young S.K."/>
            <person name="Zeng Q."/>
            <person name="Gargeya S."/>
            <person name="Fitzgerald M."/>
            <person name="Abouelleil A."/>
            <person name="Alvarado L."/>
            <person name="Berlin A.M."/>
            <person name="Chapman S.B."/>
            <person name="Dewar J."/>
            <person name="Goldberg J."/>
            <person name="Griggs A."/>
            <person name="Gujja S."/>
            <person name="Hansen M."/>
            <person name="Howarth C."/>
            <person name="Imamovic A."/>
            <person name="Larimer J."/>
            <person name="McCowan C."/>
            <person name="Murphy C."/>
            <person name="Pearson M."/>
            <person name="Priest M."/>
            <person name="Roberts A."/>
            <person name="Saif S."/>
            <person name="Shea T."/>
            <person name="Sykes S."/>
            <person name="Wortman J."/>
            <person name="Nusbaum C."/>
            <person name="Birren B."/>
        </authorList>
    </citation>
    <scope>NUCLEOTIDE SEQUENCE [LARGE SCALE GENOMIC DNA]</scope>
    <source>
        <strain evidence="4 5">CBS 10435</strain>
    </source>
</reference>
<dbReference type="InterPro" id="IPR016181">
    <property type="entry name" value="Acyl_CoA_acyltransferase"/>
</dbReference>